<keyword evidence="3" id="KW-0540">Nuclease</keyword>
<evidence type="ECO:0000256" key="1">
    <source>
        <dbReference type="ARBA" id="ARBA00022801"/>
    </source>
</evidence>
<sequence>MTSVRFIHAADLHLDSPFIGLQHLPSSIWRRIQESTFSAFEKVVDAAIKRHVDFVLLCGDLYDGEDRSIKAQARMRKQLERLEEMGIYVYLLHGNHDHLGGLWTTIDMPGNVQTFSAQVEKKRYTKEDGTTVHLYGFSYPNRHVLDRKVNQYVKTGNAHFHIGLLHGHCEGGSKVHQPYAPFSLADLLEKGMDYWALGHIHQRKILHEDPVVLYPGNIQGRHRKETGEKGCYFVSLSKETSELDFIETADIVWESLSLSAAGIEHFSELFALCKKKIEHFRRIEQGLMLELILTNVDKLSFNAREKIENGELIEVLQDGEEMEAAFVWIYSIHVSDIRSGADEIQQQAFTEELAESVSELRESSIFLGAIQDLAGHTYGSRYLEPLTEEEKMKIVEEAAALMLDKLHRR</sequence>
<dbReference type="PIRSF" id="PIRSF033091">
    <property type="entry name" value="Pesterase_YhaO"/>
    <property type="match status" value="1"/>
</dbReference>
<feature type="domain" description="Calcineurin-like phosphoesterase" evidence="2">
    <location>
        <begin position="5"/>
        <end position="202"/>
    </location>
</feature>
<keyword evidence="4" id="KW-1185">Reference proteome</keyword>
<comment type="caution">
    <text evidence="3">The sequence shown here is derived from an EMBL/GenBank/DDBJ whole genome shotgun (WGS) entry which is preliminary data.</text>
</comment>
<accession>A0ABT9WNS3</accession>
<dbReference type="Pfam" id="PF00149">
    <property type="entry name" value="Metallophos"/>
    <property type="match status" value="1"/>
</dbReference>
<dbReference type="EMBL" id="JAUSTT010000002">
    <property type="protein sequence ID" value="MDQ0174798.1"/>
    <property type="molecule type" value="Genomic_DNA"/>
</dbReference>
<keyword evidence="3" id="KW-0269">Exonuclease</keyword>
<dbReference type="Proteomes" id="UP001223586">
    <property type="component" value="Unassembled WGS sequence"/>
</dbReference>
<keyword evidence="1" id="KW-0378">Hydrolase</keyword>
<dbReference type="PANTHER" id="PTHR30337:SF7">
    <property type="entry name" value="PHOSPHOESTERASE"/>
    <property type="match status" value="1"/>
</dbReference>
<reference evidence="3 4" key="1">
    <citation type="submission" date="2023-07" db="EMBL/GenBank/DDBJ databases">
        <title>Genomic Encyclopedia of Type Strains, Phase IV (KMG-IV): sequencing the most valuable type-strain genomes for metagenomic binning, comparative biology and taxonomic classification.</title>
        <authorList>
            <person name="Goeker M."/>
        </authorList>
    </citation>
    <scope>NUCLEOTIDE SEQUENCE [LARGE SCALE GENOMIC DNA]</scope>
    <source>
        <strain evidence="3 4">DSM 23837</strain>
    </source>
</reference>
<dbReference type="Gene3D" id="3.60.21.10">
    <property type="match status" value="1"/>
</dbReference>
<dbReference type="GO" id="GO:0004527">
    <property type="term" value="F:exonuclease activity"/>
    <property type="evidence" value="ECO:0007669"/>
    <property type="project" value="UniProtKB-KW"/>
</dbReference>
<dbReference type="CDD" id="cd00840">
    <property type="entry name" value="MPP_Mre11_N"/>
    <property type="match status" value="1"/>
</dbReference>
<evidence type="ECO:0000259" key="2">
    <source>
        <dbReference type="Pfam" id="PF00149"/>
    </source>
</evidence>
<dbReference type="InterPro" id="IPR041796">
    <property type="entry name" value="Mre11_N"/>
</dbReference>
<dbReference type="PANTHER" id="PTHR30337">
    <property type="entry name" value="COMPONENT OF ATP-DEPENDENT DSDNA EXONUCLEASE"/>
    <property type="match status" value="1"/>
</dbReference>
<dbReference type="InterPro" id="IPR004843">
    <property type="entry name" value="Calcineurin-like_PHP"/>
</dbReference>
<dbReference type="InterPro" id="IPR050535">
    <property type="entry name" value="DNA_Repair-Maintenance_Comp"/>
</dbReference>
<gene>
    <name evidence="3" type="ORF">J2S08_000631</name>
</gene>
<dbReference type="RefSeq" id="WP_307226555.1">
    <property type="nucleotide sequence ID" value="NZ_JAUSTT010000002.1"/>
</dbReference>
<evidence type="ECO:0000313" key="3">
    <source>
        <dbReference type="EMBL" id="MDQ0174798.1"/>
    </source>
</evidence>
<protein>
    <submittedName>
        <fullName evidence="3">DNA repair exonuclease SbcCD nuclease subunit</fullName>
    </submittedName>
</protein>
<dbReference type="InterPro" id="IPR029052">
    <property type="entry name" value="Metallo-depent_PP-like"/>
</dbReference>
<proteinExistence type="predicted"/>
<organism evidence="3 4">
    <name type="scientific">Bacillus chungangensis</name>
    <dbReference type="NCBI Taxonomy" id="587633"/>
    <lineage>
        <taxon>Bacteria</taxon>
        <taxon>Bacillati</taxon>
        <taxon>Bacillota</taxon>
        <taxon>Bacilli</taxon>
        <taxon>Bacillales</taxon>
        <taxon>Bacillaceae</taxon>
        <taxon>Bacillus</taxon>
    </lineage>
</organism>
<dbReference type="SUPFAM" id="SSF56300">
    <property type="entry name" value="Metallo-dependent phosphatases"/>
    <property type="match status" value="1"/>
</dbReference>
<dbReference type="InterPro" id="IPR014576">
    <property type="entry name" value="Pesterase_YhaO"/>
</dbReference>
<name>A0ABT9WNS3_9BACI</name>
<evidence type="ECO:0000313" key="4">
    <source>
        <dbReference type="Proteomes" id="UP001223586"/>
    </source>
</evidence>